<dbReference type="AlphaFoldDB" id="A0A6P2GAG7"/>
<accession>A0A6P2GAG7</accession>
<evidence type="ECO:0000313" key="2">
    <source>
        <dbReference type="Proteomes" id="UP000494201"/>
    </source>
</evidence>
<organism evidence="1 2">
    <name type="scientific">Burkholderia anthina</name>
    <dbReference type="NCBI Taxonomy" id="179879"/>
    <lineage>
        <taxon>Bacteria</taxon>
        <taxon>Pseudomonadati</taxon>
        <taxon>Pseudomonadota</taxon>
        <taxon>Betaproteobacteria</taxon>
        <taxon>Burkholderiales</taxon>
        <taxon>Burkholderiaceae</taxon>
        <taxon>Burkholderia</taxon>
        <taxon>Burkholderia cepacia complex</taxon>
    </lineage>
</organism>
<gene>
    <name evidence="1" type="ORF">BAN20980_03449</name>
</gene>
<dbReference type="EMBL" id="CABVLY010000012">
    <property type="protein sequence ID" value="VVU50730.1"/>
    <property type="molecule type" value="Genomic_DNA"/>
</dbReference>
<protein>
    <submittedName>
        <fullName evidence="1">Uncharacterized protein</fullName>
    </submittedName>
</protein>
<proteinExistence type="predicted"/>
<sequence length="248" mass="27027">MLPEGSDTSFTRELNDFACRLASFSFLASQSRNTTERSPHAAGMPCISAPGQASNATTKRQAHEFIPSGARLSRSVGLTRAENPRVWRDAQQTLRRTKTPSEIAIAPLVLLKPLGFNHIVEVTLSVPDAVQGASAQSRDFMSVVVSLLSKSGAFHVASSCKTAARWRTYLNEGPQDKMALAVGTWLASAAFQKALPISRDDAGRLATICTVHKRCERASFTLRILRTDGESQRRSHIRNWSSSIGSTK</sequence>
<evidence type="ECO:0000313" key="1">
    <source>
        <dbReference type="EMBL" id="VVU50730.1"/>
    </source>
</evidence>
<reference evidence="1 2" key="1">
    <citation type="submission" date="2019-09" db="EMBL/GenBank/DDBJ databases">
        <authorList>
            <person name="Depoorter E."/>
        </authorList>
    </citation>
    <scope>NUCLEOTIDE SEQUENCE [LARGE SCALE GENOMIC DNA]</scope>
    <source>
        <strain evidence="1">LMG 20980</strain>
    </source>
</reference>
<name>A0A6P2GAG7_9BURK</name>
<dbReference type="Proteomes" id="UP000494201">
    <property type="component" value="Unassembled WGS sequence"/>
</dbReference>